<evidence type="ECO:0000259" key="1">
    <source>
        <dbReference type="Pfam" id="PF07045"/>
    </source>
</evidence>
<dbReference type="Proteomes" id="UP000536442">
    <property type="component" value="Unassembled WGS sequence"/>
</dbReference>
<dbReference type="Pfam" id="PF07045">
    <property type="entry name" value="DUF1330"/>
    <property type="match status" value="1"/>
</dbReference>
<gene>
    <name evidence="2" type="ORF">HLV39_02025</name>
</gene>
<dbReference type="Gene3D" id="3.30.70.100">
    <property type="match status" value="1"/>
</dbReference>
<sequence>MEEPIYMLNALWLKEEGGKEKYLEYGAAANALLKKAGGEVQENYYPEKSIIGEWDPDVFFLVKYPSKAAFEAMVKSPEYQEILHLREDAIEKSLLIRCKPFDWGLDT</sequence>
<dbReference type="SUPFAM" id="SSF54909">
    <property type="entry name" value="Dimeric alpha+beta barrel"/>
    <property type="match status" value="1"/>
</dbReference>
<dbReference type="PANTHER" id="PTHR40257:SF1">
    <property type="entry name" value="DUF1330 DOMAIN-CONTAINING PROTEIN"/>
    <property type="match status" value="1"/>
</dbReference>
<keyword evidence="3" id="KW-1185">Reference proteome</keyword>
<evidence type="ECO:0000313" key="2">
    <source>
        <dbReference type="EMBL" id="NWN90276.1"/>
    </source>
</evidence>
<dbReference type="InterPro" id="IPR011008">
    <property type="entry name" value="Dimeric_a/b-barrel"/>
</dbReference>
<organism evidence="2 3">
    <name type="scientific">Marinobacter adhaerens</name>
    <dbReference type="NCBI Taxonomy" id="1033846"/>
    <lineage>
        <taxon>Bacteria</taxon>
        <taxon>Pseudomonadati</taxon>
        <taxon>Pseudomonadota</taxon>
        <taxon>Gammaproteobacteria</taxon>
        <taxon>Pseudomonadales</taxon>
        <taxon>Marinobacteraceae</taxon>
        <taxon>Marinobacter</taxon>
    </lineage>
</organism>
<name>A0A851HS53_9GAMM</name>
<dbReference type="AlphaFoldDB" id="A0A851HS53"/>
<dbReference type="InterPro" id="IPR010753">
    <property type="entry name" value="DUF1330"/>
</dbReference>
<comment type="caution">
    <text evidence="2">The sequence shown here is derived from an EMBL/GenBank/DDBJ whole genome shotgun (WGS) entry which is preliminary data.</text>
</comment>
<protein>
    <submittedName>
        <fullName evidence="2">DUF1330 domain-containing protein</fullName>
    </submittedName>
</protein>
<reference evidence="2 3" key="1">
    <citation type="submission" date="2020-03" db="EMBL/GenBank/DDBJ databases">
        <title>Metagenomic, metatranscriptomic, and metabolomic analyses revealed the key microbes and metabolic features during the fermentation of ganjang, Korean traditional soy sauce.</title>
        <authorList>
            <person name="Chun B.H."/>
            <person name="Jeon C.O."/>
        </authorList>
    </citation>
    <scope>NUCLEOTIDE SEQUENCE [LARGE SCALE GENOMIC DNA]</scope>
    <source>
        <strain evidence="2 3">KG14</strain>
    </source>
</reference>
<feature type="domain" description="DUF1330" evidence="1">
    <location>
        <begin position="19"/>
        <end position="96"/>
    </location>
</feature>
<proteinExistence type="predicted"/>
<dbReference type="EMBL" id="JABEVQ010000001">
    <property type="protein sequence ID" value="NWN90276.1"/>
    <property type="molecule type" value="Genomic_DNA"/>
</dbReference>
<evidence type="ECO:0000313" key="3">
    <source>
        <dbReference type="Proteomes" id="UP000536442"/>
    </source>
</evidence>
<accession>A0A851HS53</accession>
<dbReference type="PANTHER" id="PTHR40257">
    <property type="match status" value="1"/>
</dbReference>